<evidence type="ECO:0000256" key="4">
    <source>
        <dbReference type="ARBA" id="ARBA00022692"/>
    </source>
</evidence>
<keyword evidence="10" id="KW-0675">Receptor</keyword>
<evidence type="ECO:0000256" key="5">
    <source>
        <dbReference type="ARBA" id="ARBA00022741"/>
    </source>
</evidence>
<dbReference type="InterPro" id="IPR045860">
    <property type="entry name" value="Snake_toxin-like_sf"/>
</dbReference>
<keyword evidence="2" id="KW-0723">Serine/threonine-protein kinase</keyword>
<dbReference type="CDD" id="cd23615">
    <property type="entry name" value="TFP_LU_ECD_ACVR2"/>
    <property type="match status" value="1"/>
</dbReference>
<evidence type="ECO:0000313" key="11">
    <source>
        <dbReference type="EMBL" id="CEK90070.1"/>
    </source>
</evidence>
<evidence type="ECO:0000256" key="1">
    <source>
        <dbReference type="ARBA" id="ARBA00004167"/>
    </source>
</evidence>
<dbReference type="SUPFAM" id="SSF57302">
    <property type="entry name" value="Snake toxin-like"/>
    <property type="match status" value="1"/>
</dbReference>
<keyword evidence="5" id="KW-0547">Nucleotide-binding</keyword>
<keyword evidence="4" id="KW-0812">Transmembrane</keyword>
<evidence type="ECO:0000256" key="7">
    <source>
        <dbReference type="ARBA" id="ARBA00022840"/>
    </source>
</evidence>
<keyword evidence="7" id="KW-0067">ATP-binding</keyword>
<sequence length="173" mass="19751">MFNIINNHKPRKMLINTVYQRVFWGKWICLLAVILLATMPKYLDCRVHKGSTKCEKFDQDQCMAHTGPCVSTTEDCVNSTEYNNDPYDESHNHMLCYASWLSINSSHNQLVKKGCWMNDNKCYGQRECVEDRYSASVFFCCCDGDMCNKEYIHRPSEIPTHVVVIGVSGSGGG</sequence>
<dbReference type="InterPro" id="IPR000333">
    <property type="entry name" value="TGFB_receptor"/>
</dbReference>
<name>A0A0B7BB00_9EUPU</name>
<evidence type="ECO:0000256" key="6">
    <source>
        <dbReference type="ARBA" id="ARBA00022777"/>
    </source>
</evidence>
<keyword evidence="8" id="KW-1133">Transmembrane helix</keyword>
<dbReference type="GO" id="GO:0004675">
    <property type="term" value="F:transmembrane receptor protein serine/threonine kinase activity"/>
    <property type="evidence" value="ECO:0007669"/>
    <property type="project" value="InterPro"/>
</dbReference>
<dbReference type="Gene3D" id="2.10.60.10">
    <property type="entry name" value="CD59"/>
    <property type="match status" value="1"/>
</dbReference>
<evidence type="ECO:0000256" key="10">
    <source>
        <dbReference type="ARBA" id="ARBA00023170"/>
    </source>
</evidence>
<dbReference type="AlphaFoldDB" id="A0A0B7BB00"/>
<evidence type="ECO:0000256" key="9">
    <source>
        <dbReference type="ARBA" id="ARBA00023136"/>
    </source>
</evidence>
<dbReference type="GO" id="GO:0016020">
    <property type="term" value="C:membrane"/>
    <property type="evidence" value="ECO:0007669"/>
    <property type="project" value="UniProtKB-SubCell"/>
</dbReference>
<dbReference type="EMBL" id="HACG01043207">
    <property type="protein sequence ID" value="CEK90072.1"/>
    <property type="molecule type" value="Transcribed_RNA"/>
</dbReference>
<dbReference type="GO" id="GO:0005524">
    <property type="term" value="F:ATP binding"/>
    <property type="evidence" value="ECO:0007669"/>
    <property type="project" value="UniProtKB-KW"/>
</dbReference>
<comment type="subcellular location">
    <subcellularLocation>
        <location evidence="1">Membrane</location>
        <topology evidence="1">Single-pass membrane protein</topology>
    </subcellularLocation>
</comment>
<protein>
    <submittedName>
        <fullName evidence="12">Uncharacterized protein</fullName>
    </submittedName>
</protein>
<proteinExistence type="predicted"/>
<evidence type="ECO:0000256" key="8">
    <source>
        <dbReference type="ARBA" id="ARBA00022989"/>
    </source>
</evidence>
<evidence type="ECO:0000256" key="3">
    <source>
        <dbReference type="ARBA" id="ARBA00022679"/>
    </source>
</evidence>
<dbReference type="EMBL" id="HACG01043205">
    <property type="protein sequence ID" value="CEK90070.1"/>
    <property type="molecule type" value="Transcribed_RNA"/>
</dbReference>
<keyword evidence="3" id="KW-0808">Transferase</keyword>
<dbReference type="PRINTS" id="PR00653">
    <property type="entry name" value="ACTIVIN2R"/>
</dbReference>
<reference evidence="12" key="1">
    <citation type="submission" date="2014-12" db="EMBL/GenBank/DDBJ databases">
        <title>Insight into the proteome of Arion vulgaris.</title>
        <authorList>
            <person name="Aradska J."/>
            <person name="Bulat T."/>
            <person name="Smidak R."/>
            <person name="Sarate P."/>
            <person name="Gangsoo J."/>
            <person name="Sialana F."/>
            <person name="Bilban M."/>
            <person name="Lubec G."/>
        </authorList>
    </citation>
    <scope>NUCLEOTIDE SEQUENCE</scope>
    <source>
        <tissue evidence="12">Skin</tissue>
    </source>
</reference>
<organism evidence="12">
    <name type="scientific">Arion vulgaris</name>
    <dbReference type="NCBI Taxonomy" id="1028688"/>
    <lineage>
        <taxon>Eukaryota</taxon>
        <taxon>Metazoa</taxon>
        <taxon>Spiralia</taxon>
        <taxon>Lophotrochozoa</taxon>
        <taxon>Mollusca</taxon>
        <taxon>Gastropoda</taxon>
        <taxon>Heterobranchia</taxon>
        <taxon>Euthyneura</taxon>
        <taxon>Panpulmonata</taxon>
        <taxon>Eupulmonata</taxon>
        <taxon>Stylommatophora</taxon>
        <taxon>Helicina</taxon>
        <taxon>Arionoidea</taxon>
        <taxon>Arionidae</taxon>
        <taxon>Arion</taxon>
    </lineage>
</organism>
<evidence type="ECO:0000256" key="2">
    <source>
        <dbReference type="ARBA" id="ARBA00022527"/>
    </source>
</evidence>
<gene>
    <name evidence="12" type="primary">ORF174543</name>
    <name evidence="11" type="synonym">ORF174536</name>
</gene>
<accession>A0A0B7BB00</accession>
<keyword evidence="6" id="KW-0418">Kinase</keyword>
<evidence type="ECO:0000313" key="12">
    <source>
        <dbReference type="EMBL" id="CEK90072.1"/>
    </source>
</evidence>
<keyword evidence="9" id="KW-0472">Membrane</keyword>